<feature type="region of interest" description="Disordered" evidence="1">
    <location>
        <begin position="144"/>
        <end position="164"/>
    </location>
</feature>
<proteinExistence type="predicted"/>
<evidence type="ECO:0000313" key="3">
    <source>
        <dbReference type="Proteomes" id="UP000187735"/>
    </source>
</evidence>
<organism evidence="2 3">
    <name type="scientific">Fuerstiella marisgermanici</name>
    <dbReference type="NCBI Taxonomy" id="1891926"/>
    <lineage>
        <taxon>Bacteria</taxon>
        <taxon>Pseudomonadati</taxon>
        <taxon>Planctomycetota</taxon>
        <taxon>Planctomycetia</taxon>
        <taxon>Planctomycetales</taxon>
        <taxon>Planctomycetaceae</taxon>
        <taxon>Fuerstiella</taxon>
    </lineage>
</organism>
<gene>
    <name evidence="2" type="ORF">Fuma_06611</name>
</gene>
<keyword evidence="3" id="KW-1185">Reference proteome</keyword>
<evidence type="ECO:0000256" key="1">
    <source>
        <dbReference type="SAM" id="MobiDB-lite"/>
    </source>
</evidence>
<accession>A0A1P8WSA6</accession>
<evidence type="ECO:0000313" key="2">
    <source>
        <dbReference type="EMBL" id="APZ96935.1"/>
    </source>
</evidence>
<dbReference type="AlphaFoldDB" id="A0A1P8WSA6"/>
<name>A0A1P8WSA6_9PLAN</name>
<sequence length="182" mass="20608">MTDDHTRFVKLCERLLTRLERDGHVALTDLLPKLVAEAKRQGWDWSPGKTERDASIVSANLYDPLLKSQTRFPLYPVVKPSELLDQEFEPPEFIDERDAISDMVRSWMDHCRKISEPNGQTDWLPARSVTALMKDTGCSRTTINDEIRNGTIPGGASRENNSPRGNVLLTAAGLEYLKRKAE</sequence>
<dbReference type="KEGG" id="fmr:Fuma_06611"/>
<dbReference type="RefSeq" id="WP_077027894.1">
    <property type="nucleotide sequence ID" value="NZ_CP017641.1"/>
</dbReference>
<reference evidence="2 3" key="1">
    <citation type="journal article" date="2016" name="Front. Microbiol.">
        <title>Fuerstia marisgermanicae gen. nov., sp. nov., an Unusual Member of the Phylum Planctomycetes from the German Wadden Sea.</title>
        <authorList>
            <person name="Kohn T."/>
            <person name="Heuer A."/>
            <person name="Jogler M."/>
            <person name="Vollmers J."/>
            <person name="Boedeker C."/>
            <person name="Bunk B."/>
            <person name="Rast P."/>
            <person name="Borchert D."/>
            <person name="Glockner I."/>
            <person name="Freese H.M."/>
            <person name="Klenk H.P."/>
            <person name="Overmann J."/>
            <person name="Kaster A.K."/>
            <person name="Rohde M."/>
            <person name="Wiegand S."/>
            <person name="Jogler C."/>
        </authorList>
    </citation>
    <scope>NUCLEOTIDE SEQUENCE [LARGE SCALE GENOMIC DNA]</scope>
    <source>
        <strain evidence="2 3">NH11</strain>
    </source>
</reference>
<dbReference type="Proteomes" id="UP000187735">
    <property type="component" value="Chromosome"/>
</dbReference>
<protein>
    <submittedName>
        <fullName evidence="2">Uncharacterized protein</fullName>
    </submittedName>
</protein>
<dbReference type="EMBL" id="CP017641">
    <property type="protein sequence ID" value="APZ96935.1"/>
    <property type="molecule type" value="Genomic_DNA"/>
</dbReference>